<sequence>MFRKIEDIYKPLTFQYVHNSVLRNTRLFLTDCASDDDETFFESLADNTDIIAVFNWIFDLMVENPGAANKFTGNPFSDVQSVVSQIFDVDGKKMTPSYLIKLRIFYRWISMEFTYLLRGRIPDRMSLLDHHINQCLCCLSETSWLELFENVYVYTLKYFTMILNEYNCPEHMLKTFLDLWNNETLKDIIRFCVNKQIYGNTYLSHRDSSTDSNESLGSSNSS</sequence>
<proteinExistence type="predicted"/>
<dbReference type="AlphaFoldDB" id="A0A2S2PDB8"/>
<gene>
    <name evidence="1" type="ORF">g.93484</name>
</gene>
<dbReference type="EMBL" id="GGMR01014569">
    <property type="protein sequence ID" value="MBY27188.1"/>
    <property type="molecule type" value="Transcribed_RNA"/>
</dbReference>
<name>A0A2S2PDB8_SCHGA</name>
<evidence type="ECO:0000313" key="1">
    <source>
        <dbReference type="EMBL" id="MBY27188.1"/>
    </source>
</evidence>
<protein>
    <submittedName>
        <fullName evidence="1">Uncharacterized protein</fullName>
    </submittedName>
</protein>
<reference evidence="1" key="1">
    <citation type="submission" date="2018-04" db="EMBL/GenBank/DDBJ databases">
        <title>Transcriptome of Schizaphis graminum biotype I.</title>
        <authorList>
            <person name="Scully E.D."/>
            <person name="Geib S.M."/>
            <person name="Palmer N.A."/>
            <person name="Koch K."/>
            <person name="Bradshaw J."/>
            <person name="Heng-Moss T."/>
            <person name="Sarath G."/>
        </authorList>
    </citation>
    <scope>NUCLEOTIDE SEQUENCE</scope>
</reference>
<organism evidence="1">
    <name type="scientific">Schizaphis graminum</name>
    <name type="common">Green bug aphid</name>
    <dbReference type="NCBI Taxonomy" id="13262"/>
    <lineage>
        <taxon>Eukaryota</taxon>
        <taxon>Metazoa</taxon>
        <taxon>Ecdysozoa</taxon>
        <taxon>Arthropoda</taxon>
        <taxon>Hexapoda</taxon>
        <taxon>Insecta</taxon>
        <taxon>Pterygota</taxon>
        <taxon>Neoptera</taxon>
        <taxon>Paraneoptera</taxon>
        <taxon>Hemiptera</taxon>
        <taxon>Sternorrhyncha</taxon>
        <taxon>Aphidomorpha</taxon>
        <taxon>Aphidoidea</taxon>
        <taxon>Aphididae</taxon>
        <taxon>Aphidini</taxon>
        <taxon>Schizaphis</taxon>
    </lineage>
</organism>
<accession>A0A2S2PDB8</accession>